<accession>A0A3E3EC41</accession>
<evidence type="ECO:0000256" key="2">
    <source>
        <dbReference type="HAMAP-Rule" id="MF_00984"/>
    </source>
</evidence>
<dbReference type="SUPFAM" id="SSF50249">
    <property type="entry name" value="Nucleic acid-binding proteins"/>
    <property type="match status" value="1"/>
</dbReference>
<evidence type="ECO:0000313" key="4">
    <source>
        <dbReference type="EMBL" id="RGD81501.1"/>
    </source>
</evidence>
<sequence length="130" mass="15068">MVNKVFLMGRLTKDPETTNSKDGTTRTQFYIAVERPYQSQNQADYVPIVCWDKVAQNVAKYCFKGRMVHVEGRVQTRAYNENGVKKWILGIVAERVSFIGDKSRTDNERENVSQDIETESIQIKEENIQF</sequence>
<proteinExistence type="inferred from homology"/>
<gene>
    <name evidence="4" type="ORF">DXB93_14365</name>
</gene>
<dbReference type="InterPro" id="IPR000424">
    <property type="entry name" value="Primosome_PriB/ssb"/>
</dbReference>
<comment type="caution">
    <text evidence="2">Lacks conserved residue(s) required for the propagation of feature annotation.</text>
</comment>
<dbReference type="CDD" id="cd04496">
    <property type="entry name" value="SSB_OBF"/>
    <property type="match status" value="1"/>
</dbReference>
<comment type="subunit">
    <text evidence="2">Homotetramer.</text>
</comment>
<evidence type="ECO:0000256" key="1">
    <source>
        <dbReference type="ARBA" id="ARBA00023125"/>
    </source>
</evidence>
<dbReference type="PIRSF" id="PIRSF002070">
    <property type="entry name" value="SSB"/>
    <property type="match status" value="1"/>
</dbReference>
<comment type="caution">
    <text evidence="4">The sequence shown here is derived from an EMBL/GenBank/DDBJ whole genome shotgun (WGS) entry which is preliminary data.</text>
</comment>
<dbReference type="Gene3D" id="2.40.50.140">
    <property type="entry name" value="Nucleic acid-binding proteins"/>
    <property type="match status" value="1"/>
</dbReference>
<reference evidence="4 5" key="1">
    <citation type="submission" date="2018-08" db="EMBL/GenBank/DDBJ databases">
        <title>A genome reference for cultivated species of the human gut microbiota.</title>
        <authorList>
            <person name="Zou Y."/>
            <person name="Xue W."/>
            <person name="Luo G."/>
        </authorList>
    </citation>
    <scope>NUCLEOTIDE SEQUENCE [LARGE SCALE GENOMIC DNA]</scope>
    <source>
        <strain evidence="4 5">OM06-4</strain>
    </source>
</reference>
<dbReference type="PANTHER" id="PTHR10302:SF27">
    <property type="entry name" value="SINGLE-STRANDED DNA-BINDING PROTEIN"/>
    <property type="match status" value="1"/>
</dbReference>
<dbReference type="AlphaFoldDB" id="A0A3E3EC41"/>
<name>A0A3E3EC41_9FIRM</name>
<dbReference type="Pfam" id="PF00436">
    <property type="entry name" value="SSB"/>
    <property type="match status" value="1"/>
</dbReference>
<dbReference type="HAMAP" id="MF_00984">
    <property type="entry name" value="SSB"/>
    <property type="match status" value="1"/>
</dbReference>
<dbReference type="NCBIfam" id="TIGR00621">
    <property type="entry name" value="ssb"/>
    <property type="match status" value="1"/>
</dbReference>
<dbReference type="GO" id="GO:0009295">
    <property type="term" value="C:nucleoid"/>
    <property type="evidence" value="ECO:0007669"/>
    <property type="project" value="TreeGrafter"/>
</dbReference>
<evidence type="ECO:0000313" key="5">
    <source>
        <dbReference type="Proteomes" id="UP000261032"/>
    </source>
</evidence>
<dbReference type="GO" id="GO:0003697">
    <property type="term" value="F:single-stranded DNA binding"/>
    <property type="evidence" value="ECO:0007669"/>
    <property type="project" value="UniProtKB-UniRule"/>
</dbReference>
<dbReference type="InterPro" id="IPR012340">
    <property type="entry name" value="NA-bd_OB-fold"/>
</dbReference>
<dbReference type="GO" id="GO:0006260">
    <property type="term" value="P:DNA replication"/>
    <property type="evidence" value="ECO:0007669"/>
    <property type="project" value="InterPro"/>
</dbReference>
<dbReference type="Proteomes" id="UP000261032">
    <property type="component" value="Unassembled WGS sequence"/>
</dbReference>
<dbReference type="EMBL" id="QUSL01000027">
    <property type="protein sequence ID" value="RGD81501.1"/>
    <property type="molecule type" value="Genomic_DNA"/>
</dbReference>
<dbReference type="PANTHER" id="PTHR10302">
    <property type="entry name" value="SINGLE-STRANDED DNA-BINDING PROTEIN"/>
    <property type="match status" value="1"/>
</dbReference>
<evidence type="ECO:0000256" key="3">
    <source>
        <dbReference type="PIRNR" id="PIRNR002070"/>
    </source>
</evidence>
<protein>
    <recommendedName>
        <fullName evidence="2 3">Single-stranded DNA-binding protein</fullName>
        <shortName evidence="2">SSB</shortName>
    </recommendedName>
</protein>
<organism evidence="4 5">
    <name type="scientific">Thomasclavelia ramosa</name>
    <dbReference type="NCBI Taxonomy" id="1547"/>
    <lineage>
        <taxon>Bacteria</taxon>
        <taxon>Bacillati</taxon>
        <taxon>Bacillota</taxon>
        <taxon>Erysipelotrichia</taxon>
        <taxon>Erysipelotrichales</taxon>
        <taxon>Coprobacillaceae</taxon>
        <taxon>Thomasclavelia</taxon>
    </lineage>
</organism>
<dbReference type="RefSeq" id="WP_117582237.1">
    <property type="nucleotide sequence ID" value="NZ_JAQEEX010000105.1"/>
</dbReference>
<dbReference type="InterPro" id="IPR011344">
    <property type="entry name" value="ssDNA-bd"/>
</dbReference>
<dbReference type="PROSITE" id="PS50935">
    <property type="entry name" value="SSB"/>
    <property type="match status" value="1"/>
</dbReference>
<keyword evidence="1 2" id="KW-0238">DNA-binding</keyword>